<feature type="compositionally biased region" description="Pro residues" evidence="4">
    <location>
        <begin position="830"/>
        <end position="845"/>
    </location>
</feature>
<dbReference type="InterPro" id="IPR042228">
    <property type="entry name" value="Dynein_linker_3"/>
</dbReference>
<dbReference type="Gene3D" id="1.20.58.1120">
    <property type="match status" value="1"/>
</dbReference>
<keyword evidence="3" id="KW-0175">Coiled coil</keyword>
<dbReference type="PANTHER" id="PTHR45703:SF36">
    <property type="entry name" value="DYNEIN HEAVY CHAIN, CYTOPLASMIC"/>
    <property type="match status" value="1"/>
</dbReference>
<dbReference type="Proteomes" id="UP001158576">
    <property type="component" value="Chromosome 1"/>
</dbReference>
<evidence type="ECO:0000256" key="4">
    <source>
        <dbReference type="SAM" id="MobiDB-lite"/>
    </source>
</evidence>
<dbReference type="InterPro" id="IPR026983">
    <property type="entry name" value="DHC"/>
</dbReference>
<dbReference type="EMBL" id="OU015566">
    <property type="protein sequence ID" value="CAG5105962.1"/>
    <property type="molecule type" value="Genomic_DNA"/>
</dbReference>
<dbReference type="InterPro" id="IPR035699">
    <property type="entry name" value="AAA_6"/>
</dbReference>
<accession>A0ABN7T0S6</accession>
<dbReference type="Pfam" id="PF00431">
    <property type="entry name" value="CUB"/>
    <property type="match status" value="1"/>
</dbReference>
<feature type="domain" description="CUB" evidence="6">
    <location>
        <begin position="629"/>
        <end position="747"/>
    </location>
</feature>
<dbReference type="Gene3D" id="3.40.50.300">
    <property type="entry name" value="P-loop containing nucleotide triphosphate hydrolases"/>
    <property type="match status" value="2"/>
</dbReference>
<keyword evidence="1" id="KW-1015">Disulfide bond</keyword>
<keyword evidence="5" id="KW-1133">Transmembrane helix</keyword>
<sequence length="1013" mass="113793">MMGKDFLEEKRNAFPRFFFLDDGDLSELFESKDDFDAVQPFFEKLFDGVSSVELDAEKKNIVAMKSKLNERLELAELVSIAQSQERWLSKFEESTKKSVSNAILHAYETYEKSADRIEWIKSNPAQASIVATHLKHTEAVEKAIMASGNLSTVLEDIEKQLEALTKEVLKDLDQRERCLMENMIINQVHDREILKQIIAGTKTWESTLRFYLENGQVIVKMNDSQNEYGNEYLGNKSQLVITPLTDIAYSSILTAKENFLCSAPQGPAGTGKTETTKDLARALGKNCVVINSSDQLTEKETAEIFKGCLTSGSWVCFDEFNRITADVLEKIGEQLRAIQKHREEKKGTIEDFCGSKNLKLREESFVAITMNPGYDGRTELPENLKTLFQSISMTVPDRGVISEIKLYSAGIQTANQLGDKVALFHKLCEEKLSKQAHYDFGLRAILKSVSSAKALKLLFPAEKEIDLVCDALRTQHFGKLTEEDISVFEQVMEEVFPGYQLLKENNEEFKRIATEIIKSLELKATEKFLTRLTLAFKIMRNRHGLLILGQARTGKSTFLEVLQKTLSKLNDDDQTQDGEPVLAVDTETICIEKLSLDELYGSFDSTTKKWRDGKITKLFSVRRDLSAGCGQKVMLTHVDTAVLNSPRYPGSFIEQNQCLWEVRSFDPQARLKIVFDDWAMPLSPSGDCVANYLEIQEHQTFGVSQSVKLCGQNPGFYVSNNDKITLVLRSSAQIQGDKSFSLRVGLTTEPSRTLAQDGSFVVNGESPLPRPTQPPMPMPQQPIQPRQQMPFGNQLDSYFLTLNKPPSINLFAQQPAPVAPRGIEMKSAGLPPPSQYQPPQQPPAQPAYGQVPPSSNYYAYGGAPNVYQQPIGSDYGYYYDDYYGDGEEISAGNKAVAVLFTITVVLCFLAVGFYFYQEWQKKNNPPDNEDPGAPPRKATLRGHLKNLDEFKKQLAERMADRTAGVREQIKTRTIKANEKLKVKAAEVKTRLSRRASKHGDDSIPQQAQNNPAN</sequence>
<dbReference type="PANTHER" id="PTHR45703">
    <property type="entry name" value="DYNEIN HEAVY CHAIN"/>
    <property type="match status" value="1"/>
</dbReference>
<evidence type="ECO:0000313" key="7">
    <source>
        <dbReference type="EMBL" id="CAG5105962.1"/>
    </source>
</evidence>
<dbReference type="CDD" id="cd00041">
    <property type="entry name" value="CUB"/>
    <property type="match status" value="1"/>
</dbReference>
<evidence type="ECO:0000313" key="8">
    <source>
        <dbReference type="Proteomes" id="UP001158576"/>
    </source>
</evidence>
<evidence type="ECO:0000256" key="2">
    <source>
        <dbReference type="PROSITE-ProRule" id="PRU00059"/>
    </source>
</evidence>
<keyword evidence="5" id="KW-0472">Membrane</keyword>
<dbReference type="SUPFAM" id="SSF52540">
    <property type="entry name" value="P-loop containing nucleoside triphosphate hydrolases"/>
    <property type="match status" value="2"/>
</dbReference>
<dbReference type="Gene3D" id="3.20.180.20">
    <property type="entry name" value="Dynein heavy chain, N-terminal domain 2"/>
    <property type="match status" value="1"/>
</dbReference>
<dbReference type="InterPro" id="IPR000859">
    <property type="entry name" value="CUB_dom"/>
</dbReference>
<dbReference type="InterPro" id="IPR043157">
    <property type="entry name" value="Dynein_AAA1S"/>
</dbReference>
<dbReference type="Gene3D" id="2.60.120.290">
    <property type="entry name" value="Spermadhesin, CUB domain"/>
    <property type="match status" value="1"/>
</dbReference>
<gene>
    <name evidence="7" type="ORF">OKIOD_LOCUS11374</name>
</gene>
<name>A0ABN7T0S6_OIKDI</name>
<comment type="caution">
    <text evidence="2">Lacks conserved residue(s) required for the propagation of feature annotation.</text>
</comment>
<keyword evidence="8" id="KW-1185">Reference proteome</keyword>
<dbReference type="Gene3D" id="1.10.8.710">
    <property type="match status" value="1"/>
</dbReference>
<dbReference type="SMART" id="SM00042">
    <property type="entry name" value="CUB"/>
    <property type="match status" value="1"/>
</dbReference>
<evidence type="ECO:0000256" key="5">
    <source>
        <dbReference type="SAM" id="Phobius"/>
    </source>
</evidence>
<feature type="compositionally biased region" description="Polar residues" evidence="4">
    <location>
        <begin position="1003"/>
        <end position="1013"/>
    </location>
</feature>
<dbReference type="Pfam" id="PF08393">
    <property type="entry name" value="DHC_N2"/>
    <property type="match status" value="1"/>
</dbReference>
<evidence type="ECO:0000259" key="6">
    <source>
        <dbReference type="PROSITE" id="PS01180"/>
    </source>
</evidence>
<evidence type="ECO:0000256" key="3">
    <source>
        <dbReference type="SAM" id="Coils"/>
    </source>
</evidence>
<dbReference type="Pfam" id="PF12774">
    <property type="entry name" value="AAA_6"/>
    <property type="match status" value="1"/>
</dbReference>
<reference evidence="7 8" key="1">
    <citation type="submission" date="2021-04" db="EMBL/GenBank/DDBJ databases">
        <authorList>
            <person name="Bliznina A."/>
        </authorList>
    </citation>
    <scope>NUCLEOTIDE SEQUENCE [LARGE SCALE GENOMIC DNA]</scope>
</reference>
<dbReference type="InterPro" id="IPR013602">
    <property type="entry name" value="Dynein_heavy_linker"/>
</dbReference>
<dbReference type="InterPro" id="IPR027417">
    <property type="entry name" value="P-loop_NTPase"/>
</dbReference>
<protein>
    <submittedName>
        <fullName evidence="7">Oidioi.mRNA.OKI2018_I69.chr1.g2609.t1.cds</fullName>
    </submittedName>
</protein>
<feature type="transmembrane region" description="Helical" evidence="5">
    <location>
        <begin position="895"/>
        <end position="916"/>
    </location>
</feature>
<dbReference type="InterPro" id="IPR035914">
    <property type="entry name" value="Sperma_CUB_dom_sf"/>
</dbReference>
<feature type="region of interest" description="Disordered" evidence="4">
    <location>
        <begin position="822"/>
        <end position="851"/>
    </location>
</feature>
<dbReference type="PROSITE" id="PS01180">
    <property type="entry name" value="CUB"/>
    <property type="match status" value="1"/>
</dbReference>
<dbReference type="SUPFAM" id="SSF49854">
    <property type="entry name" value="Spermadhesin, CUB domain"/>
    <property type="match status" value="1"/>
</dbReference>
<evidence type="ECO:0000256" key="1">
    <source>
        <dbReference type="ARBA" id="ARBA00023157"/>
    </source>
</evidence>
<proteinExistence type="predicted"/>
<organism evidence="7 8">
    <name type="scientific">Oikopleura dioica</name>
    <name type="common">Tunicate</name>
    <dbReference type="NCBI Taxonomy" id="34765"/>
    <lineage>
        <taxon>Eukaryota</taxon>
        <taxon>Metazoa</taxon>
        <taxon>Chordata</taxon>
        <taxon>Tunicata</taxon>
        <taxon>Appendicularia</taxon>
        <taxon>Copelata</taxon>
        <taxon>Oikopleuridae</taxon>
        <taxon>Oikopleura</taxon>
    </lineage>
</organism>
<feature type="coiled-coil region" evidence="3">
    <location>
        <begin position="147"/>
        <end position="174"/>
    </location>
</feature>
<feature type="region of interest" description="Disordered" evidence="4">
    <location>
        <begin position="985"/>
        <end position="1013"/>
    </location>
</feature>
<keyword evidence="5" id="KW-0812">Transmembrane</keyword>